<feature type="transmembrane region" description="Helical" evidence="1">
    <location>
        <begin position="42"/>
        <end position="63"/>
    </location>
</feature>
<dbReference type="AlphaFoldDB" id="A0A2A4X6K9"/>
<keyword evidence="1" id="KW-0472">Membrane</keyword>
<reference evidence="3" key="1">
    <citation type="submission" date="2017-08" db="EMBL/GenBank/DDBJ databases">
        <title>A dynamic microbial community with high functional redundancy inhabits the cold, oxic subseafloor aquifer.</title>
        <authorList>
            <person name="Tully B.J."/>
            <person name="Wheat C.G."/>
            <person name="Glazer B.T."/>
            <person name="Huber J.A."/>
        </authorList>
    </citation>
    <scope>NUCLEOTIDE SEQUENCE [LARGE SCALE GENOMIC DNA]</scope>
</reference>
<protein>
    <submittedName>
        <fullName evidence="2">Uncharacterized protein</fullName>
    </submittedName>
</protein>
<dbReference type="EMBL" id="NVUL01000043">
    <property type="protein sequence ID" value="PCI77685.1"/>
    <property type="molecule type" value="Genomic_DNA"/>
</dbReference>
<keyword evidence="1" id="KW-0812">Transmembrane</keyword>
<evidence type="ECO:0000313" key="2">
    <source>
        <dbReference type="EMBL" id="PCI77685.1"/>
    </source>
</evidence>
<evidence type="ECO:0000313" key="3">
    <source>
        <dbReference type="Proteomes" id="UP000218767"/>
    </source>
</evidence>
<sequence>MEFADDIALGNFTPADIDNLVDEGDYSRQAKRAAKMFSGMQLSFAISAILHFVLASTLFYFVANDLEKIEEHVPKSIRVKFVPSNPLLIQVEEIIPETLSESVAPIPLAESYPALPMVESQPESSRTDVPEISESEIVETPPVENSYSNSQRQVETVTLPSVESVRRVLSNSLRSDASRFYTYDCNKLEEEKEFSGCAPSDTRDYSSLTRNPVYDFHNPAVEISRSSETVTTLARQSARISGQLASSNLPPGLYDYVLEELEQGIETYSNNSVRALDHMNTMVDKSAAGVMARRVFDNWVQQQSTLLQSRRVENRSDRQFRERCRSYEKFIMAPVEFVRCLSIGESLLGFSIEF</sequence>
<proteinExistence type="predicted"/>
<comment type="caution">
    <text evidence="2">The sequence shown here is derived from an EMBL/GenBank/DDBJ whole genome shotgun (WGS) entry which is preliminary data.</text>
</comment>
<accession>A0A2A4X6K9</accession>
<evidence type="ECO:0000256" key="1">
    <source>
        <dbReference type="SAM" id="Phobius"/>
    </source>
</evidence>
<keyword evidence="1" id="KW-1133">Transmembrane helix</keyword>
<dbReference type="Proteomes" id="UP000218767">
    <property type="component" value="Unassembled WGS sequence"/>
</dbReference>
<name>A0A2A4X6K9_9GAMM</name>
<organism evidence="2 3">
    <name type="scientific">SAR86 cluster bacterium</name>
    <dbReference type="NCBI Taxonomy" id="2030880"/>
    <lineage>
        <taxon>Bacteria</taxon>
        <taxon>Pseudomonadati</taxon>
        <taxon>Pseudomonadota</taxon>
        <taxon>Gammaproteobacteria</taxon>
        <taxon>SAR86 cluster</taxon>
    </lineage>
</organism>
<gene>
    <name evidence="2" type="ORF">COB20_07135</name>
</gene>